<dbReference type="Pfam" id="PF03610">
    <property type="entry name" value="EIIA-man"/>
    <property type="match status" value="1"/>
</dbReference>
<dbReference type="SUPFAM" id="SSF53062">
    <property type="entry name" value="PTS system fructose IIA component-like"/>
    <property type="match status" value="1"/>
</dbReference>
<evidence type="ECO:0000256" key="1">
    <source>
        <dbReference type="ARBA" id="ARBA00022679"/>
    </source>
</evidence>
<dbReference type="InterPro" id="IPR004701">
    <property type="entry name" value="PTS_EIIA_man-typ"/>
</dbReference>
<dbReference type="OrthoDB" id="6578004at2"/>
<dbReference type="Gene3D" id="3.40.50.510">
    <property type="entry name" value="Phosphotransferase system, mannose-type IIA component"/>
    <property type="match status" value="1"/>
</dbReference>
<keyword evidence="1" id="KW-0808">Transferase</keyword>
<dbReference type="GO" id="GO:0009401">
    <property type="term" value="P:phosphoenolpyruvate-dependent sugar phosphotransferase system"/>
    <property type="evidence" value="ECO:0007669"/>
    <property type="project" value="InterPro"/>
</dbReference>
<gene>
    <name evidence="3" type="ORF">BTM29_01650</name>
</gene>
<dbReference type="STRING" id="1847728.BTM29_01650"/>
<protein>
    <submittedName>
        <fullName evidence="3">PTS N-acetylglucosamine transporter subunit IIBC</fullName>
    </submittedName>
</protein>
<evidence type="ECO:0000313" key="4">
    <source>
        <dbReference type="Proteomes" id="UP000187499"/>
    </source>
</evidence>
<dbReference type="RefSeq" id="WP_076613837.1">
    <property type="nucleotide sequence ID" value="NZ_CP019323.1"/>
</dbReference>
<dbReference type="GO" id="GO:0016020">
    <property type="term" value="C:membrane"/>
    <property type="evidence" value="ECO:0007669"/>
    <property type="project" value="InterPro"/>
</dbReference>
<organism evidence="3 4">
    <name type="scientific">Companilactobacillus allii</name>
    <dbReference type="NCBI Taxonomy" id="1847728"/>
    <lineage>
        <taxon>Bacteria</taxon>
        <taxon>Bacillati</taxon>
        <taxon>Bacillota</taxon>
        <taxon>Bacilli</taxon>
        <taxon>Lactobacillales</taxon>
        <taxon>Lactobacillaceae</taxon>
        <taxon>Companilactobacillus</taxon>
    </lineage>
</organism>
<keyword evidence="4" id="KW-1185">Reference proteome</keyword>
<dbReference type="InterPro" id="IPR051471">
    <property type="entry name" value="Bacterial_PTS_sugar_comp"/>
</dbReference>
<dbReference type="PROSITE" id="PS51096">
    <property type="entry name" value="PTS_EIIA_TYPE_4"/>
    <property type="match status" value="1"/>
</dbReference>
<name>A0A1P8Q0D4_9LACO</name>
<feature type="domain" description="PTS EIIA type-4" evidence="2">
    <location>
        <begin position="2"/>
        <end position="122"/>
    </location>
</feature>
<accession>A0A1P8Q0D4</accession>
<dbReference type="EMBL" id="CP019323">
    <property type="protein sequence ID" value="APX71333.1"/>
    <property type="molecule type" value="Genomic_DNA"/>
</dbReference>
<dbReference type="AlphaFoldDB" id="A0A1P8Q0D4"/>
<sequence length="137" mass="15275">MKRKLILASHHKLADGLADTLDFITGGVAKVETLSAYMDNDPIENKIKDLMDEPEDTEIVVLTDMTAGSVNQKFFSYRTRAHTHIISGMNLPLALSLAMEPTDQYLTTSKVEELISQAKEAIVYVNTMQVEVDDDDE</sequence>
<evidence type="ECO:0000259" key="2">
    <source>
        <dbReference type="PROSITE" id="PS51096"/>
    </source>
</evidence>
<dbReference type="InterPro" id="IPR036662">
    <property type="entry name" value="PTS_EIIA_man-typ_sf"/>
</dbReference>
<reference evidence="4" key="1">
    <citation type="submission" date="2016-12" db="EMBL/GenBank/DDBJ databases">
        <authorList>
            <person name="Jung M.Y."/>
            <person name="Lee S.H."/>
        </authorList>
    </citation>
    <scope>NUCLEOTIDE SEQUENCE [LARGE SCALE GENOMIC DNA]</scope>
    <source>
        <strain evidence="4">WiKim39</strain>
    </source>
</reference>
<dbReference type="KEGG" id="lalw:BTM29_01650"/>
<proteinExistence type="predicted"/>
<evidence type="ECO:0000313" key="3">
    <source>
        <dbReference type="EMBL" id="APX71333.1"/>
    </source>
</evidence>
<dbReference type="Proteomes" id="UP000187499">
    <property type="component" value="Chromosome"/>
</dbReference>
<dbReference type="GO" id="GO:0016740">
    <property type="term" value="F:transferase activity"/>
    <property type="evidence" value="ECO:0007669"/>
    <property type="project" value="UniProtKB-KW"/>
</dbReference>
<dbReference type="PANTHER" id="PTHR33799">
    <property type="entry name" value="PTS PERMEASE-RELATED-RELATED"/>
    <property type="match status" value="1"/>
</dbReference>
<dbReference type="PANTHER" id="PTHR33799:SF1">
    <property type="entry name" value="PTS SYSTEM MANNOSE-SPECIFIC EIIAB COMPONENT-RELATED"/>
    <property type="match status" value="1"/>
</dbReference>